<feature type="region of interest" description="Disordered" evidence="1">
    <location>
        <begin position="23"/>
        <end position="50"/>
    </location>
</feature>
<dbReference type="EMBL" id="OX459947">
    <property type="protein sequence ID" value="CAI9154254.1"/>
    <property type="molecule type" value="Genomic_DNA"/>
</dbReference>
<organism evidence="2 3">
    <name type="scientific">Rangifer tarandus platyrhynchus</name>
    <name type="common">Svalbard reindeer</name>
    <dbReference type="NCBI Taxonomy" id="3082113"/>
    <lineage>
        <taxon>Eukaryota</taxon>
        <taxon>Metazoa</taxon>
        <taxon>Chordata</taxon>
        <taxon>Craniata</taxon>
        <taxon>Vertebrata</taxon>
        <taxon>Euteleostomi</taxon>
        <taxon>Mammalia</taxon>
        <taxon>Eutheria</taxon>
        <taxon>Laurasiatheria</taxon>
        <taxon>Artiodactyla</taxon>
        <taxon>Ruminantia</taxon>
        <taxon>Pecora</taxon>
        <taxon>Cervidae</taxon>
        <taxon>Odocoileinae</taxon>
        <taxon>Rangifer</taxon>
    </lineage>
</organism>
<evidence type="ECO:0000313" key="3">
    <source>
        <dbReference type="Proteomes" id="UP001176941"/>
    </source>
</evidence>
<feature type="region of interest" description="Disordered" evidence="1">
    <location>
        <begin position="82"/>
        <end position="119"/>
    </location>
</feature>
<gene>
    <name evidence="2" type="ORF">MRATA1EN1_LOCUS3216</name>
</gene>
<protein>
    <submittedName>
        <fullName evidence="2">Uncharacterized protein</fullName>
    </submittedName>
</protein>
<name>A0ABN8XZ24_RANTA</name>
<dbReference type="Proteomes" id="UP001176941">
    <property type="component" value="Chromosome 11"/>
</dbReference>
<accession>A0ABN8XZ24</accession>
<evidence type="ECO:0000256" key="1">
    <source>
        <dbReference type="SAM" id="MobiDB-lite"/>
    </source>
</evidence>
<sequence>METGRPSRRGHLPHGWRWNAHLVPTATAQPSAAEPLHTRAQATGPHPGLRDPYLAVFYRPAAGAGDTPLGRAWVLMPRRRSSLAPEAVRRGPGSRPPAPRPHPYSFSPRAGCSREPAAT</sequence>
<evidence type="ECO:0000313" key="2">
    <source>
        <dbReference type="EMBL" id="CAI9154254.1"/>
    </source>
</evidence>
<reference evidence="2" key="1">
    <citation type="submission" date="2023-04" db="EMBL/GenBank/DDBJ databases">
        <authorList>
            <consortium name="ELIXIR-Norway"/>
        </authorList>
    </citation>
    <scope>NUCLEOTIDE SEQUENCE [LARGE SCALE GENOMIC DNA]</scope>
</reference>
<keyword evidence="3" id="KW-1185">Reference proteome</keyword>
<proteinExistence type="predicted"/>